<proteinExistence type="predicted"/>
<dbReference type="AlphaFoldDB" id="A0A1F5EBI6"/>
<accession>A0A1F5EBI6</accession>
<dbReference type="Gene3D" id="2.60.120.200">
    <property type="match status" value="1"/>
</dbReference>
<dbReference type="GO" id="GO:0016020">
    <property type="term" value="C:membrane"/>
    <property type="evidence" value="ECO:0007669"/>
    <property type="project" value="UniProtKB-SubCell"/>
</dbReference>
<dbReference type="PANTHER" id="PTHR30093:SF44">
    <property type="entry name" value="TYPE II SECRETION SYSTEM CORE PROTEIN G"/>
    <property type="match status" value="1"/>
</dbReference>
<dbReference type="GO" id="GO:0015627">
    <property type="term" value="C:type II protein secretion system complex"/>
    <property type="evidence" value="ECO:0007669"/>
    <property type="project" value="InterPro"/>
</dbReference>
<keyword evidence="7" id="KW-1015">Disulfide bond</keyword>
<dbReference type="InterPro" id="IPR012902">
    <property type="entry name" value="N_methyl_site"/>
</dbReference>
<evidence type="ECO:0000259" key="9">
    <source>
        <dbReference type="SMART" id="SM00560"/>
    </source>
</evidence>
<dbReference type="SUPFAM" id="SSF49899">
    <property type="entry name" value="Concanavalin A-like lectins/glucanases"/>
    <property type="match status" value="1"/>
</dbReference>
<name>A0A1F5EBI6_9BACT</name>
<evidence type="ECO:0000256" key="8">
    <source>
        <dbReference type="SAM" id="Phobius"/>
    </source>
</evidence>
<feature type="domain" description="LamG-like jellyroll fold" evidence="9">
    <location>
        <begin position="188"/>
        <end position="325"/>
    </location>
</feature>
<evidence type="ECO:0000256" key="7">
    <source>
        <dbReference type="ARBA" id="ARBA00023157"/>
    </source>
</evidence>
<comment type="subcellular location">
    <subcellularLocation>
        <location evidence="1">Membrane</location>
        <topology evidence="1">Single-pass membrane protein</topology>
    </subcellularLocation>
</comment>
<dbReference type="GO" id="GO:0015628">
    <property type="term" value="P:protein secretion by the type II secretion system"/>
    <property type="evidence" value="ECO:0007669"/>
    <property type="project" value="InterPro"/>
</dbReference>
<evidence type="ECO:0000256" key="2">
    <source>
        <dbReference type="ARBA" id="ARBA00022481"/>
    </source>
</evidence>
<dbReference type="Pfam" id="PF13385">
    <property type="entry name" value="Laminin_G_3"/>
    <property type="match status" value="1"/>
</dbReference>
<dbReference type="Proteomes" id="UP000177481">
    <property type="component" value="Unassembled WGS sequence"/>
</dbReference>
<dbReference type="PROSITE" id="PS00409">
    <property type="entry name" value="PROKAR_NTER_METHYL"/>
    <property type="match status" value="1"/>
</dbReference>
<evidence type="ECO:0000256" key="5">
    <source>
        <dbReference type="ARBA" id="ARBA00022989"/>
    </source>
</evidence>
<dbReference type="PRINTS" id="PR00813">
    <property type="entry name" value="BCTERIALGSPG"/>
</dbReference>
<dbReference type="Gene3D" id="3.30.700.10">
    <property type="entry name" value="Glycoprotein, Type 4 Pilin"/>
    <property type="match status" value="1"/>
</dbReference>
<dbReference type="SUPFAM" id="SSF54523">
    <property type="entry name" value="Pili subunits"/>
    <property type="match status" value="1"/>
</dbReference>
<keyword evidence="6 8" id="KW-0472">Membrane</keyword>
<gene>
    <name evidence="10" type="ORF">A3A71_01920</name>
</gene>
<organism evidence="10 11">
    <name type="scientific">Candidatus Berkelbacteria bacterium RIFCSPLOWO2_01_FULL_50_28</name>
    <dbReference type="NCBI Taxonomy" id="1797471"/>
    <lineage>
        <taxon>Bacteria</taxon>
        <taxon>Candidatus Berkelbacteria</taxon>
    </lineage>
</organism>
<feature type="transmembrane region" description="Helical" evidence="8">
    <location>
        <begin position="20"/>
        <end position="41"/>
    </location>
</feature>
<keyword evidence="4" id="KW-0732">Signal</keyword>
<evidence type="ECO:0000256" key="3">
    <source>
        <dbReference type="ARBA" id="ARBA00022692"/>
    </source>
</evidence>
<dbReference type="Pfam" id="PF07963">
    <property type="entry name" value="N_methyl"/>
    <property type="match status" value="1"/>
</dbReference>
<keyword evidence="3 8" id="KW-0812">Transmembrane</keyword>
<evidence type="ECO:0000313" key="10">
    <source>
        <dbReference type="EMBL" id="OGD64782.1"/>
    </source>
</evidence>
<evidence type="ECO:0000256" key="1">
    <source>
        <dbReference type="ARBA" id="ARBA00004167"/>
    </source>
</evidence>
<reference evidence="10 11" key="1">
    <citation type="journal article" date="2016" name="Nat. Commun.">
        <title>Thousands of microbial genomes shed light on interconnected biogeochemical processes in an aquifer system.</title>
        <authorList>
            <person name="Anantharaman K."/>
            <person name="Brown C.T."/>
            <person name="Hug L.A."/>
            <person name="Sharon I."/>
            <person name="Castelle C.J."/>
            <person name="Probst A.J."/>
            <person name="Thomas B.C."/>
            <person name="Singh A."/>
            <person name="Wilkins M.J."/>
            <person name="Karaoz U."/>
            <person name="Brodie E.L."/>
            <person name="Williams K.H."/>
            <person name="Hubbard S.S."/>
            <person name="Banfield J.F."/>
        </authorList>
    </citation>
    <scope>NUCLEOTIDE SEQUENCE [LARGE SCALE GENOMIC DNA]</scope>
</reference>
<evidence type="ECO:0000256" key="6">
    <source>
        <dbReference type="ARBA" id="ARBA00023136"/>
    </source>
</evidence>
<dbReference type="InterPro" id="IPR006558">
    <property type="entry name" value="LamG-like"/>
</dbReference>
<evidence type="ECO:0000313" key="11">
    <source>
        <dbReference type="Proteomes" id="UP000177481"/>
    </source>
</evidence>
<dbReference type="NCBIfam" id="TIGR02532">
    <property type="entry name" value="IV_pilin_GFxxxE"/>
    <property type="match status" value="1"/>
</dbReference>
<comment type="caution">
    <text evidence="10">The sequence shown here is derived from an EMBL/GenBank/DDBJ whole genome shotgun (WGS) entry which is preliminary data.</text>
</comment>
<dbReference type="PANTHER" id="PTHR30093">
    <property type="entry name" value="GENERAL SECRETION PATHWAY PROTEIN G"/>
    <property type="match status" value="1"/>
</dbReference>
<keyword evidence="5 8" id="KW-1133">Transmembrane helix</keyword>
<keyword evidence="2" id="KW-0488">Methylation</keyword>
<sequence>MKTYIKHVRTFAGHQHGAGFTLIELLMVIAIIGILATLAIVSVQGAQKKARDTKLKTNGNAITKALAQYEVDNSKYYVSATNTTFNINSGGNELDTALSQYVKSTVYSSGNAAKYTSPADGSSFAQAWQLESTGEAPITSGPGVYATNAGNLAGAVDAGNGTSSSALSFDGTNDFASIPNNAAFNPAGNFTVSFWVKPSGALVNDAGLVEKWSGLGAYPFAFRINSATSSVKFLRFDGVATTVTATGTTNITSGGNNGWHHIVAIKNGASDSLIINNGTAVTAADNLIPPTNATAIFLGSRGGASNFFKGQIDDLRVYNTNLTTGIGSQVEALYKLGLGTYGASGIANLVGLWRLDEGLGTTIADGSTTAVNGSLAAPTATPTWVAGNAPLGFTGIGSSLTGRAFVTFGIR</sequence>
<dbReference type="SMART" id="SM00560">
    <property type="entry name" value="LamGL"/>
    <property type="match status" value="1"/>
</dbReference>
<dbReference type="InterPro" id="IPR013320">
    <property type="entry name" value="ConA-like_dom_sf"/>
</dbReference>
<dbReference type="STRING" id="1797471.A3A71_01920"/>
<dbReference type="EMBL" id="MEZX01000002">
    <property type="protein sequence ID" value="OGD64782.1"/>
    <property type="molecule type" value="Genomic_DNA"/>
</dbReference>
<dbReference type="InterPro" id="IPR000983">
    <property type="entry name" value="Bac_GSPG_pilin"/>
</dbReference>
<dbReference type="InterPro" id="IPR045584">
    <property type="entry name" value="Pilin-like"/>
</dbReference>
<protein>
    <recommendedName>
        <fullName evidence="9">LamG-like jellyroll fold domain-containing protein</fullName>
    </recommendedName>
</protein>
<evidence type="ECO:0000256" key="4">
    <source>
        <dbReference type="ARBA" id="ARBA00022729"/>
    </source>
</evidence>